<sequence length="133" mass="15057">MVALTESVVKEVPKEVVPSKTSILKRTKKPAHRPRHSPERPLDHESSKHVSSTKGIKKVPKPQLKRRGVLIHEVPTPVSHASKKRQALEMVKKITKKKKQKVDPLDDVIVETATESESERLDIRYDDTGFNSI</sequence>
<protein>
    <recommendedName>
        <fullName evidence="4">Calmodulin-binding domain-containing protein</fullName>
    </recommendedName>
</protein>
<feature type="compositionally biased region" description="Basic and acidic residues" evidence="1">
    <location>
        <begin position="36"/>
        <end position="48"/>
    </location>
</feature>
<dbReference type="EMBL" id="CAKMRJ010002223">
    <property type="protein sequence ID" value="CAH1425218.1"/>
    <property type="molecule type" value="Genomic_DNA"/>
</dbReference>
<comment type="caution">
    <text evidence="2">The sequence shown here is derived from an EMBL/GenBank/DDBJ whole genome shotgun (WGS) entry which is preliminary data.</text>
</comment>
<organism evidence="2 3">
    <name type="scientific">Lactuca virosa</name>
    <dbReference type="NCBI Taxonomy" id="75947"/>
    <lineage>
        <taxon>Eukaryota</taxon>
        <taxon>Viridiplantae</taxon>
        <taxon>Streptophyta</taxon>
        <taxon>Embryophyta</taxon>
        <taxon>Tracheophyta</taxon>
        <taxon>Spermatophyta</taxon>
        <taxon>Magnoliopsida</taxon>
        <taxon>eudicotyledons</taxon>
        <taxon>Gunneridae</taxon>
        <taxon>Pentapetalae</taxon>
        <taxon>asterids</taxon>
        <taxon>campanulids</taxon>
        <taxon>Asterales</taxon>
        <taxon>Asteraceae</taxon>
        <taxon>Cichorioideae</taxon>
        <taxon>Cichorieae</taxon>
        <taxon>Lactucinae</taxon>
        <taxon>Lactuca</taxon>
    </lineage>
</organism>
<evidence type="ECO:0000256" key="1">
    <source>
        <dbReference type="SAM" id="MobiDB-lite"/>
    </source>
</evidence>
<evidence type="ECO:0000313" key="2">
    <source>
        <dbReference type="EMBL" id="CAH1425218.1"/>
    </source>
</evidence>
<proteinExistence type="predicted"/>
<accession>A0AAU9MX62</accession>
<evidence type="ECO:0008006" key="4">
    <source>
        <dbReference type="Google" id="ProtNLM"/>
    </source>
</evidence>
<feature type="region of interest" description="Disordered" evidence="1">
    <location>
        <begin position="1"/>
        <end position="85"/>
    </location>
</feature>
<dbReference type="Proteomes" id="UP001157418">
    <property type="component" value="Unassembled WGS sequence"/>
</dbReference>
<dbReference type="AlphaFoldDB" id="A0AAU9MX62"/>
<reference evidence="2 3" key="1">
    <citation type="submission" date="2022-01" db="EMBL/GenBank/DDBJ databases">
        <authorList>
            <person name="Xiong W."/>
            <person name="Schranz E."/>
        </authorList>
    </citation>
    <scope>NUCLEOTIDE SEQUENCE [LARGE SCALE GENOMIC DNA]</scope>
</reference>
<evidence type="ECO:0000313" key="3">
    <source>
        <dbReference type="Proteomes" id="UP001157418"/>
    </source>
</evidence>
<gene>
    <name evidence="2" type="ORF">LVIROSA_LOCUS12372</name>
</gene>
<feature type="compositionally biased region" description="Basic residues" evidence="1">
    <location>
        <begin position="23"/>
        <end position="35"/>
    </location>
</feature>
<feature type="compositionally biased region" description="Basic residues" evidence="1">
    <location>
        <begin position="55"/>
        <end position="69"/>
    </location>
</feature>
<name>A0AAU9MX62_9ASTR</name>
<keyword evidence="3" id="KW-1185">Reference proteome</keyword>